<keyword evidence="2" id="KW-1185">Reference proteome</keyword>
<dbReference type="Proteomes" id="UP001246858">
    <property type="component" value="Unassembled WGS sequence"/>
</dbReference>
<evidence type="ECO:0000313" key="1">
    <source>
        <dbReference type="EMBL" id="MDR6782557.1"/>
    </source>
</evidence>
<sequence length="49" mass="5777">MEKYDARIEAYINASALENFNKCRPSQKKEYIEAKTEPIREKRLKTAAE</sequence>
<evidence type="ECO:0000313" key="2">
    <source>
        <dbReference type="Proteomes" id="UP001246858"/>
    </source>
</evidence>
<dbReference type="EMBL" id="JAVDTF010000001">
    <property type="protein sequence ID" value="MDR6782557.1"/>
    <property type="molecule type" value="Genomic_DNA"/>
</dbReference>
<proteinExistence type="predicted"/>
<gene>
    <name evidence="1" type="ORF">J2X78_001109</name>
</gene>
<reference evidence="1" key="1">
    <citation type="submission" date="2023-07" db="EMBL/GenBank/DDBJ databases">
        <title>Sorghum-associated microbial communities from plants grown in Nebraska, USA.</title>
        <authorList>
            <person name="Schachtman D."/>
        </authorList>
    </citation>
    <scope>NUCLEOTIDE SEQUENCE</scope>
    <source>
        <strain evidence="1">2697</strain>
    </source>
</reference>
<accession>A0ACC6KTT8</accession>
<organism evidence="1 2">
    <name type="scientific">Pedobacter africanus</name>
    <dbReference type="NCBI Taxonomy" id="151894"/>
    <lineage>
        <taxon>Bacteria</taxon>
        <taxon>Pseudomonadati</taxon>
        <taxon>Bacteroidota</taxon>
        <taxon>Sphingobacteriia</taxon>
        <taxon>Sphingobacteriales</taxon>
        <taxon>Sphingobacteriaceae</taxon>
        <taxon>Pedobacter</taxon>
    </lineage>
</organism>
<name>A0ACC6KTT8_9SPHI</name>
<protein>
    <submittedName>
        <fullName evidence="1">Uncharacterized protein</fullName>
    </submittedName>
</protein>
<comment type="caution">
    <text evidence="1">The sequence shown here is derived from an EMBL/GenBank/DDBJ whole genome shotgun (WGS) entry which is preliminary data.</text>
</comment>